<evidence type="ECO:0000313" key="1">
    <source>
        <dbReference type="EMBL" id="KAH3845507.1"/>
    </source>
</evidence>
<comment type="caution">
    <text evidence="1">The sequence shown here is derived from an EMBL/GenBank/DDBJ whole genome shotgun (WGS) entry which is preliminary data.</text>
</comment>
<reference evidence="1" key="2">
    <citation type="submission" date="2020-11" db="EMBL/GenBank/DDBJ databases">
        <authorList>
            <person name="McCartney M.A."/>
            <person name="Auch B."/>
            <person name="Kono T."/>
            <person name="Mallez S."/>
            <person name="Becker A."/>
            <person name="Gohl D.M."/>
            <person name="Silverstein K.A.T."/>
            <person name="Koren S."/>
            <person name="Bechman K.B."/>
            <person name="Herman A."/>
            <person name="Abrahante J.E."/>
            <person name="Garbe J."/>
        </authorList>
    </citation>
    <scope>NUCLEOTIDE SEQUENCE</scope>
    <source>
        <strain evidence="1">Duluth1</strain>
        <tissue evidence="1">Whole animal</tissue>
    </source>
</reference>
<proteinExistence type="predicted"/>
<keyword evidence="2" id="KW-1185">Reference proteome</keyword>
<gene>
    <name evidence="1" type="ORF">DPMN_087788</name>
</gene>
<reference evidence="1" key="1">
    <citation type="journal article" date="2019" name="bioRxiv">
        <title>The Genome of the Zebra Mussel, Dreissena polymorpha: A Resource for Invasive Species Research.</title>
        <authorList>
            <person name="McCartney M.A."/>
            <person name="Auch B."/>
            <person name="Kono T."/>
            <person name="Mallez S."/>
            <person name="Zhang Y."/>
            <person name="Obille A."/>
            <person name="Becker A."/>
            <person name="Abrahante J.E."/>
            <person name="Garbe J."/>
            <person name="Badalamenti J.P."/>
            <person name="Herman A."/>
            <person name="Mangelson H."/>
            <person name="Liachko I."/>
            <person name="Sullivan S."/>
            <person name="Sone E.D."/>
            <person name="Koren S."/>
            <person name="Silverstein K.A.T."/>
            <person name="Beckman K.B."/>
            <person name="Gohl D.M."/>
        </authorList>
    </citation>
    <scope>NUCLEOTIDE SEQUENCE</scope>
    <source>
        <strain evidence="1">Duluth1</strain>
        <tissue evidence="1">Whole animal</tissue>
    </source>
</reference>
<protein>
    <submittedName>
        <fullName evidence="1">Uncharacterized protein</fullName>
    </submittedName>
</protein>
<dbReference type="AlphaFoldDB" id="A0A9D4QWP8"/>
<organism evidence="1 2">
    <name type="scientific">Dreissena polymorpha</name>
    <name type="common">Zebra mussel</name>
    <name type="synonym">Mytilus polymorpha</name>
    <dbReference type="NCBI Taxonomy" id="45954"/>
    <lineage>
        <taxon>Eukaryota</taxon>
        <taxon>Metazoa</taxon>
        <taxon>Spiralia</taxon>
        <taxon>Lophotrochozoa</taxon>
        <taxon>Mollusca</taxon>
        <taxon>Bivalvia</taxon>
        <taxon>Autobranchia</taxon>
        <taxon>Heteroconchia</taxon>
        <taxon>Euheterodonta</taxon>
        <taxon>Imparidentia</taxon>
        <taxon>Neoheterodontei</taxon>
        <taxon>Myida</taxon>
        <taxon>Dreissenoidea</taxon>
        <taxon>Dreissenidae</taxon>
        <taxon>Dreissena</taxon>
    </lineage>
</organism>
<name>A0A9D4QWP8_DREPO</name>
<dbReference type="Proteomes" id="UP000828390">
    <property type="component" value="Unassembled WGS sequence"/>
</dbReference>
<evidence type="ECO:0000313" key="2">
    <source>
        <dbReference type="Proteomes" id="UP000828390"/>
    </source>
</evidence>
<dbReference type="EMBL" id="JAIWYP010000003">
    <property type="protein sequence ID" value="KAH3845507.1"/>
    <property type="molecule type" value="Genomic_DNA"/>
</dbReference>
<accession>A0A9D4QWP8</accession>
<sequence length="57" mass="6689">MSPWKQCKWIRCSGLYTPSMMDKRHICTSLPCISPSAPHTVYDRNMAFFKETEDSFK</sequence>